<evidence type="ECO:0000313" key="1">
    <source>
        <dbReference type="EMBL" id="MBD3327553.1"/>
    </source>
</evidence>
<evidence type="ECO:0000313" key="2">
    <source>
        <dbReference type="Proteomes" id="UP000649604"/>
    </source>
</evidence>
<comment type="caution">
    <text evidence="1">The sequence shown here is derived from an EMBL/GenBank/DDBJ whole genome shotgun (WGS) entry which is preliminary data.</text>
</comment>
<accession>A0A9D5Q8K0</accession>
<dbReference type="AlphaFoldDB" id="A0A9D5Q8K0"/>
<organism evidence="1 2">
    <name type="scientific">candidate division KSB3 bacterium</name>
    <dbReference type="NCBI Taxonomy" id="2044937"/>
    <lineage>
        <taxon>Bacteria</taxon>
        <taxon>candidate division KSB3</taxon>
    </lineage>
</organism>
<protein>
    <submittedName>
        <fullName evidence="1">Uncharacterized protein</fullName>
    </submittedName>
</protein>
<reference evidence="1" key="1">
    <citation type="submission" date="2019-11" db="EMBL/GenBank/DDBJ databases">
        <title>Microbial mats filling the niche in hypersaline microbial mats.</title>
        <authorList>
            <person name="Wong H.L."/>
            <person name="Macleod F.I."/>
            <person name="White R.A. III"/>
            <person name="Burns B.P."/>
        </authorList>
    </citation>
    <scope>NUCLEOTIDE SEQUENCE</scope>
    <source>
        <strain evidence="1">Rbin_158</strain>
    </source>
</reference>
<sequence>MIQIMDLKHVRLLLLVFSLLMVGLTGCETDRETSPILPGETAVLVLNFVPSPVYESYGNEYRFTVFIDEVNGVGATITSMKVESIDSEGNVIDTDNYDENRVVDTFGTSYIQAYGRLITSVEVECFGCARESWLVRAEDDEGNHVEYSQSVELIER</sequence>
<name>A0A9D5Q8K0_9BACT</name>
<gene>
    <name evidence="1" type="ORF">GF339_23415</name>
</gene>
<proteinExistence type="predicted"/>
<dbReference type="Proteomes" id="UP000649604">
    <property type="component" value="Unassembled WGS sequence"/>
</dbReference>
<dbReference type="EMBL" id="WJJP01000756">
    <property type="protein sequence ID" value="MBD3327553.1"/>
    <property type="molecule type" value="Genomic_DNA"/>
</dbReference>